<evidence type="ECO:0000313" key="4">
    <source>
        <dbReference type="Proteomes" id="UP001215280"/>
    </source>
</evidence>
<dbReference type="InterPro" id="IPR013087">
    <property type="entry name" value="Znf_C2H2_type"/>
</dbReference>
<proteinExistence type="predicted"/>
<keyword evidence="1" id="KW-0479">Metal-binding</keyword>
<dbReference type="EMBL" id="JARJLG010000013">
    <property type="protein sequence ID" value="KAJ7775936.1"/>
    <property type="molecule type" value="Genomic_DNA"/>
</dbReference>
<keyword evidence="1" id="KW-0862">Zinc</keyword>
<dbReference type="SUPFAM" id="SSF57845">
    <property type="entry name" value="B-box zinc-binding domain"/>
    <property type="match status" value="1"/>
</dbReference>
<dbReference type="GO" id="GO:0008270">
    <property type="term" value="F:zinc ion binding"/>
    <property type="evidence" value="ECO:0007669"/>
    <property type="project" value="UniProtKB-KW"/>
</dbReference>
<dbReference type="Pfam" id="PF18803">
    <property type="entry name" value="CxC2"/>
    <property type="match status" value="1"/>
</dbReference>
<organism evidence="3 4">
    <name type="scientific">Mycena maculata</name>
    <dbReference type="NCBI Taxonomy" id="230809"/>
    <lineage>
        <taxon>Eukaryota</taxon>
        <taxon>Fungi</taxon>
        <taxon>Dikarya</taxon>
        <taxon>Basidiomycota</taxon>
        <taxon>Agaricomycotina</taxon>
        <taxon>Agaricomycetes</taxon>
        <taxon>Agaricomycetidae</taxon>
        <taxon>Agaricales</taxon>
        <taxon>Marasmiineae</taxon>
        <taxon>Mycenaceae</taxon>
        <taxon>Mycena</taxon>
    </lineage>
</organism>
<reference evidence="3" key="1">
    <citation type="submission" date="2023-03" db="EMBL/GenBank/DDBJ databases">
        <title>Massive genome expansion in bonnet fungi (Mycena s.s.) driven by repeated elements and novel gene families across ecological guilds.</title>
        <authorList>
            <consortium name="Lawrence Berkeley National Laboratory"/>
            <person name="Harder C.B."/>
            <person name="Miyauchi S."/>
            <person name="Viragh M."/>
            <person name="Kuo A."/>
            <person name="Thoen E."/>
            <person name="Andreopoulos B."/>
            <person name="Lu D."/>
            <person name="Skrede I."/>
            <person name="Drula E."/>
            <person name="Henrissat B."/>
            <person name="Morin E."/>
            <person name="Kohler A."/>
            <person name="Barry K."/>
            <person name="LaButti K."/>
            <person name="Morin E."/>
            <person name="Salamov A."/>
            <person name="Lipzen A."/>
            <person name="Mereny Z."/>
            <person name="Hegedus B."/>
            <person name="Baldrian P."/>
            <person name="Stursova M."/>
            <person name="Weitz H."/>
            <person name="Taylor A."/>
            <person name="Grigoriev I.V."/>
            <person name="Nagy L.G."/>
            <person name="Martin F."/>
            <person name="Kauserud H."/>
        </authorList>
    </citation>
    <scope>NUCLEOTIDE SEQUENCE</scope>
    <source>
        <strain evidence="3">CBHHK188m</strain>
    </source>
</reference>
<evidence type="ECO:0000256" key="1">
    <source>
        <dbReference type="PROSITE-ProRule" id="PRU00024"/>
    </source>
</evidence>
<evidence type="ECO:0000259" key="2">
    <source>
        <dbReference type="PROSITE" id="PS50119"/>
    </source>
</evidence>
<dbReference type="InterPro" id="IPR041457">
    <property type="entry name" value="CxC2_KDZ-assoc"/>
</dbReference>
<feature type="domain" description="B box-type" evidence="2">
    <location>
        <begin position="4"/>
        <end position="46"/>
    </location>
</feature>
<keyword evidence="1" id="KW-0863">Zinc-finger</keyword>
<protein>
    <recommendedName>
        <fullName evidence="2">B box-type domain-containing protein</fullName>
    </recommendedName>
</protein>
<dbReference type="InterPro" id="IPR000315">
    <property type="entry name" value="Znf_B-box"/>
</dbReference>
<sequence length="145" mass="15402">MSAARALNCSTCTNSTPDFLCEVCGAAFCLACIVGTHHAAHPFHRIQTWTGYRINPSQLGLRLRLGHNAGAQCPHPVFLQDFPIITVGGVVRMDIVFCGCAGAPSQFEQLMEASLLPSAVVNPVAAVEFGVVWSINSIFLANDGS</sequence>
<keyword evidence="4" id="KW-1185">Reference proteome</keyword>
<gene>
    <name evidence="3" type="ORF">DFH07DRAFT_766878</name>
</gene>
<dbReference type="Proteomes" id="UP001215280">
    <property type="component" value="Unassembled WGS sequence"/>
</dbReference>
<dbReference type="PROSITE" id="PS50119">
    <property type="entry name" value="ZF_BBOX"/>
    <property type="match status" value="1"/>
</dbReference>
<accession>A0AAD7K0N0</accession>
<evidence type="ECO:0000313" key="3">
    <source>
        <dbReference type="EMBL" id="KAJ7775936.1"/>
    </source>
</evidence>
<dbReference type="AlphaFoldDB" id="A0AAD7K0N0"/>
<name>A0AAD7K0N0_9AGAR</name>
<comment type="caution">
    <text evidence="3">The sequence shown here is derived from an EMBL/GenBank/DDBJ whole genome shotgun (WGS) entry which is preliminary data.</text>
</comment>
<dbReference type="PROSITE" id="PS00028">
    <property type="entry name" value="ZINC_FINGER_C2H2_1"/>
    <property type="match status" value="1"/>
</dbReference>